<reference evidence="1" key="1">
    <citation type="submission" date="2020-05" db="EMBL/GenBank/DDBJ databases">
        <title>Large-scale comparative analyses of tick genomes elucidate their genetic diversity and vector capacities.</title>
        <authorList>
            <person name="Jia N."/>
            <person name="Wang J."/>
            <person name="Shi W."/>
            <person name="Du L."/>
            <person name="Sun Y."/>
            <person name="Zhan W."/>
            <person name="Jiang J."/>
            <person name="Wang Q."/>
            <person name="Zhang B."/>
            <person name="Ji P."/>
            <person name="Sakyi L.B."/>
            <person name="Cui X."/>
            <person name="Yuan T."/>
            <person name="Jiang B."/>
            <person name="Yang W."/>
            <person name="Lam T.T.-Y."/>
            <person name="Chang Q."/>
            <person name="Ding S."/>
            <person name="Wang X."/>
            <person name="Zhu J."/>
            <person name="Ruan X."/>
            <person name="Zhao L."/>
            <person name="Wei J."/>
            <person name="Que T."/>
            <person name="Du C."/>
            <person name="Cheng J."/>
            <person name="Dai P."/>
            <person name="Han X."/>
            <person name="Huang E."/>
            <person name="Gao Y."/>
            <person name="Liu J."/>
            <person name="Shao H."/>
            <person name="Ye R."/>
            <person name="Li L."/>
            <person name="Wei W."/>
            <person name="Wang X."/>
            <person name="Wang C."/>
            <person name="Yang T."/>
            <person name="Huo Q."/>
            <person name="Li W."/>
            <person name="Guo W."/>
            <person name="Chen H."/>
            <person name="Zhou L."/>
            <person name="Ni X."/>
            <person name="Tian J."/>
            <person name="Zhou Y."/>
            <person name="Sheng Y."/>
            <person name="Liu T."/>
            <person name="Pan Y."/>
            <person name="Xia L."/>
            <person name="Li J."/>
            <person name="Zhao F."/>
            <person name="Cao W."/>
        </authorList>
    </citation>
    <scope>NUCLEOTIDE SEQUENCE</scope>
    <source>
        <strain evidence="1">Dsil-2018</strain>
    </source>
</reference>
<sequence>MKWSGNGRAGCFRCHDGVPPDECTMIYPNYSVLDSEKNVVLLINGPFCKSSICFNDVVFDILARDGVSKLGAITKIWSGVYQEAFTDADNFAITFPMDLDVKIKAVLLGAVFLIVSG</sequence>
<gene>
    <name evidence="1" type="ORF">HPB49_018902</name>
</gene>
<protein>
    <submittedName>
        <fullName evidence="1">Uncharacterized protein</fullName>
    </submittedName>
</protein>
<dbReference type="Proteomes" id="UP000821865">
    <property type="component" value="Chromosome 11"/>
</dbReference>
<name>A0ACB8DJR7_DERSI</name>
<organism evidence="1 2">
    <name type="scientific">Dermacentor silvarum</name>
    <name type="common">Tick</name>
    <dbReference type="NCBI Taxonomy" id="543639"/>
    <lineage>
        <taxon>Eukaryota</taxon>
        <taxon>Metazoa</taxon>
        <taxon>Ecdysozoa</taxon>
        <taxon>Arthropoda</taxon>
        <taxon>Chelicerata</taxon>
        <taxon>Arachnida</taxon>
        <taxon>Acari</taxon>
        <taxon>Parasitiformes</taxon>
        <taxon>Ixodida</taxon>
        <taxon>Ixodoidea</taxon>
        <taxon>Ixodidae</taxon>
        <taxon>Rhipicephalinae</taxon>
        <taxon>Dermacentor</taxon>
    </lineage>
</organism>
<evidence type="ECO:0000313" key="1">
    <source>
        <dbReference type="EMBL" id="KAH7971115.1"/>
    </source>
</evidence>
<accession>A0ACB8DJR7</accession>
<keyword evidence="2" id="KW-1185">Reference proteome</keyword>
<comment type="caution">
    <text evidence="1">The sequence shown here is derived from an EMBL/GenBank/DDBJ whole genome shotgun (WGS) entry which is preliminary data.</text>
</comment>
<proteinExistence type="predicted"/>
<dbReference type="EMBL" id="CM023480">
    <property type="protein sequence ID" value="KAH7971115.1"/>
    <property type="molecule type" value="Genomic_DNA"/>
</dbReference>
<evidence type="ECO:0000313" key="2">
    <source>
        <dbReference type="Proteomes" id="UP000821865"/>
    </source>
</evidence>